<evidence type="ECO:0000313" key="3">
    <source>
        <dbReference type="EMBL" id="MCL6270887.1"/>
    </source>
</evidence>
<evidence type="ECO:0000256" key="1">
    <source>
        <dbReference type="SAM" id="MobiDB-lite"/>
    </source>
</evidence>
<sequence>MPHGKLLLACLMGLSTTTTMAAPVGQTTCFNFTEKNWSFLNNNFAKGWPKVLAPGELELLPDNMFGAGVAAVLRNSIRPPYEVSFEFSTYDDDGGKNLVWNSADGIAFFFLKSGESYGEPPAGNQMGFSRNGGGYAITMPTYGQRRATFRTSDGLDHKVVPFRQAYTHGEWVPVRIQVMPNRVIAWGGKWGLIDATFNFDMTYNDLGFSAATGRADGLHKIRNFCIRTLDSLSVRQERAPVEEKPESRTEPPAPIIPPQLQTEETEGGDLNDEESLLVPIPSDSSNLSQTLESENTEGDQ</sequence>
<protein>
    <submittedName>
        <fullName evidence="3">Uncharacterized protein</fullName>
    </submittedName>
</protein>
<dbReference type="EMBL" id="JAMFLX010000017">
    <property type="protein sequence ID" value="MCL6270887.1"/>
    <property type="molecule type" value="Genomic_DNA"/>
</dbReference>
<proteinExistence type="predicted"/>
<keyword evidence="2" id="KW-0732">Signal</keyword>
<evidence type="ECO:0000256" key="2">
    <source>
        <dbReference type="SAM" id="SignalP"/>
    </source>
</evidence>
<keyword evidence="4" id="KW-1185">Reference proteome</keyword>
<organism evidence="3 4">
    <name type="scientific">Parendozoicomonas callyspongiae</name>
    <dbReference type="NCBI Taxonomy" id="2942213"/>
    <lineage>
        <taxon>Bacteria</taxon>
        <taxon>Pseudomonadati</taxon>
        <taxon>Pseudomonadota</taxon>
        <taxon>Gammaproteobacteria</taxon>
        <taxon>Oceanospirillales</taxon>
        <taxon>Endozoicomonadaceae</taxon>
        <taxon>Parendozoicomonas</taxon>
    </lineage>
</organism>
<feature type="signal peptide" evidence="2">
    <location>
        <begin position="1"/>
        <end position="21"/>
    </location>
</feature>
<feature type="compositionally biased region" description="Acidic residues" evidence="1">
    <location>
        <begin position="263"/>
        <end position="275"/>
    </location>
</feature>
<comment type="caution">
    <text evidence="3">The sequence shown here is derived from an EMBL/GenBank/DDBJ whole genome shotgun (WGS) entry which is preliminary data.</text>
</comment>
<name>A0ABT0PHM5_9GAMM</name>
<dbReference type="SUPFAM" id="SSF49899">
    <property type="entry name" value="Concanavalin A-like lectins/glucanases"/>
    <property type="match status" value="1"/>
</dbReference>
<feature type="compositionally biased region" description="Basic and acidic residues" evidence="1">
    <location>
        <begin position="235"/>
        <end position="249"/>
    </location>
</feature>
<dbReference type="RefSeq" id="WP_249700191.1">
    <property type="nucleotide sequence ID" value="NZ_JAMFLX010000017.1"/>
</dbReference>
<evidence type="ECO:0000313" key="4">
    <source>
        <dbReference type="Proteomes" id="UP001203338"/>
    </source>
</evidence>
<reference evidence="3 4" key="1">
    <citation type="submission" date="2022-05" db="EMBL/GenBank/DDBJ databases">
        <authorList>
            <person name="Park J.-S."/>
        </authorList>
    </citation>
    <scope>NUCLEOTIDE SEQUENCE [LARGE SCALE GENOMIC DNA]</scope>
    <source>
        <strain evidence="3 4">2012CJ34-2</strain>
    </source>
</reference>
<dbReference type="InterPro" id="IPR013320">
    <property type="entry name" value="ConA-like_dom_sf"/>
</dbReference>
<gene>
    <name evidence="3" type="ORF">M3P05_13235</name>
</gene>
<accession>A0ABT0PHM5</accession>
<dbReference type="Proteomes" id="UP001203338">
    <property type="component" value="Unassembled WGS sequence"/>
</dbReference>
<feature type="compositionally biased region" description="Polar residues" evidence="1">
    <location>
        <begin position="282"/>
        <end position="293"/>
    </location>
</feature>
<feature type="region of interest" description="Disordered" evidence="1">
    <location>
        <begin position="235"/>
        <end position="300"/>
    </location>
</feature>
<feature type="chain" id="PRO_5046231169" evidence="2">
    <location>
        <begin position="22"/>
        <end position="300"/>
    </location>
</feature>